<comment type="function">
    <text evidence="1">Broad specificity carboxypetidase that releases amino acids sequentially from the C-terminus, including neutral, aromatic, polar and basic residues.</text>
</comment>
<keyword evidence="1" id="KW-0482">Metalloprotease</keyword>
<accession>A0A839V0N4</accession>
<dbReference type="GO" id="GO:0004181">
    <property type="term" value="F:metallocarboxypeptidase activity"/>
    <property type="evidence" value="ECO:0007669"/>
    <property type="project" value="UniProtKB-UniRule"/>
</dbReference>
<dbReference type="RefSeq" id="WP_176624226.1">
    <property type="nucleotide sequence ID" value="NZ_JABXXQ010000177.1"/>
</dbReference>
<dbReference type="PANTHER" id="PTHR34217:SF1">
    <property type="entry name" value="CARBOXYPEPTIDASE 1"/>
    <property type="match status" value="1"/>
</dbReference>
<dbReference type="Pfam" id="PF02074">
    <property type="entry name" value="Peptidase_M32"/>
    <property type="match status" value="1"/>
</dbReference>
<feature type="binding site" evidence="2">
    <location>
        <position position="300"/>
    </location>
    <ligand>
        <name>Zn(2+)</name>
        <dbReference type="ChEBI" id="CHEBI:29105"/>
        <note>catalytic</note>
    </ligand>
</feature>
<evidence type="ECO:0000313" key="7">
    <source>
        <dbReference type="Proteomes" id="UP000565205"/>
    </source>
</evidence>
<dbReference type="EC" id="3.4.17.19" evidence="1"/>
<dbReference type="EMBL" id="JACHXV010000007">
    <property type="protein sequence ID" value="MBB3174405.1"/>
    <property type="molecule type" value="Genomic_DNA"/>
</dbReference>
<dbReference type="PROSITE" id="PS52034">
    <property type="entry name" value="PEPTIDASE_M32"/>
    <property type="match status" value="1"/>
</dbReference>
<dbReference type="Proteomes" id="UP000557688">
    <property type="component" value="Unassembled WGS sequence"/>
</dbReference>
<dbReference type="SUPFAM" id="SSF55486">
    <property type="entry name" value="Metalloproteases ('zincins'), catalytic domain"/>
    <property type="match status" value="1"/>
</dbReference>
<dbReference type="GO" id="GO:0046872">
    <property type="term" value="F:metal ion binding"/>
    <property type="evidence" value="ECO:0007669"/>
    <property type="project" value="UniProtKB-KW"/>
</dbReference>
<keyword evidence="1 4" id="KW-0121">Carboxypeptidase</keyword>
<organism evidence="4 6">
    <name type="scientific">Endobacter medicaginis</name>
    <dbReference type="NCBI Taxonomy" id="1181271"/>
    <lineage>
        <taxon>Bacteria</taxon>
        <taxon>Pseudomonadati</taxon>
        <taxon>Pseudomonadota</taxon>
        <taxon>Alphaproteobacteria</taxon>
        <taxon>Acetobacterales</taxon>
        <taxon>Acetobacteraceae</taxon>
        <taxon>Endobacter</taxon>
    </lineage>
</organism>
<gene>
    <name evidence="4" type="ORF">FHR90_002246</name>
    <name evidence="5" type="ORF">HUK83_09590</name>
</gene>
<dbReference type="PIRSF" id="PIRSF006615">
    <property type="entry name" value="Zn_crbxpep_Taq"/>
    <property type="match status" value="1"/>
</dbReference>
<keyword evidence="1 4" id="KW-0378">Hydrolase</keyword>
<comment type="caution">
    <text evidence="4">The sequence shown here is derived from an EMBL/GenBank/DDBJ whole genome shotgun (WGS) entry which is preliminary data.</text>
</comment>
<dbReference type="Proteomes" id="UP000565205">
    <property type="component" value="Unassembled WGS sequence"/>
</dbReference>
<dbReference type="InterPro" id="IPR001333">
    <property type="entry name" value="Peptidase_M32_Taq"/>
</dbReference>
<keyword evidence="1 2" id="KW-0479">Metal-binding</keyword>
<keyword evidence="6" id="KW-1185">Reference proteome</keyword>
<proteinExistence type="inferred from homology"/>
<comment type="catalytic activity">
    <reaction evidence="1">
        <text>Release of a C-terminal amino acid with broad specificity, except for -Pro.</text>
        <dbReference type="EC" id="3.4.17.19"/>
    </reaction>
</comment>
<dbReference type="AlphaFoldDB" id="A0A839V0N4"/>
<dbReference type="GO" id="GO:0006508">
    <property type="term" value="P:proteolysis"/>
    <property type="evidence" value="ECO:0007669"/>
    <property type="project" value="UniProtKB-UniRule"/>
</dbReference>
<dbReference type="Gene3D" id="1.10.1370.30">
    <property type="match status" value="1"/>
</dbReference>
<comment type="cofactor">
    <cofactor evidence="2">
        <name>Zn(2+)</name>
        <dbReference type="ChEBI" id="CHEBI:29105"/>
    </cofactor>
    <text evidence="2">Binds 1 zinc ion per subunit.</text>
</comment>
<protein>
    <recommendedName>
        <fullName evidence="1">Metal-dependent carboxypeptidase</fullName>
        <ecNumber evidence="1">3.4.17.19</ecNumber>
    </recommendedName>
</protein>
<reference evidence="5 7" key="1">
    <citation type="submission" date="2020-06" db="EMBL/GenBank/DDBJ databases">
        <title>Description of novel acetic acid bacteria.</title>
        <authorList>
            <person name="Sombolestani A."/>
        </authorList>
    </citation>
    <scope>NUCLEOTIDE SEQUENCE [LARGE SCALE GENOMIC DNA]</scope>
    <source>
        <strain evidence="5 7">LMG 26838</strain>
    </source>
</reference>
<name>A0A839V0N4_9PROT</name>
<evidence type="ECO:0000313" key="4">
    <source>
        <dbReference type="EMBL" id="MBB3174405.1"/>
    </source>
</evidence>
<evidence type="ECO:0000313" key="6">
    <source>
        <dbReference type="Proteomes" id="UP000557688"/>
    </source>
</evidence>
<feature type="binding site" evidence="2">
    <location>
        <position position="269"/>
    </location>
    <ligand>
        <name>Zn(2+)</name>
        <dbReference type="ChEBI" id="CHEBI:29105"/>
        <note>catalytic</note>
    </ligand>
</feature>
<evidence type="ECO:0000256" key="2">
    <source>
        <dbReference type="PIRSR" id="PIRSR006615-1"/>
    </source>
</evidence>
<dbReference type="PANTHER" id="PTHR34217">
    <property type="entry name" value="METAL-DEPENDENT CARBOXYPEPTIDASE"/>
    <property type="match status" value="1"/>
</dbReference>
<keyword evidence="1" id="KW-0645">Protease</keyword>
<evidence type="ECO:0000256" key="1">
    <source>
        <dbReference type="PIRNR" id="PIRNR006615"/>
    </source>
</evidence>
<evidence type="ECO:0000313" key="5">
    <source>
        <dbReference type="EMBL" id="NVN30579.1"/>
    </source>
</evidence>
<keyword evidence="2" id="KW-0862">Zinc</keyword>
<reference evidence="4 6" key="2">
    <citation type="submission" date="2020-08" db="EMBL/GenBank/DDBJ databases">
        <title>Genomic Encyclopedia of Type Strains, Phase III (KMG-III): the genomes of soil and plant-associated and newly described type strains.</title>
        <authorList>
            <person name="Whitman W."/>
        </authorList>
    </citation>
    <scope>NUCLEOTIDE SEQUENCE [LARGE SCALE GENOMIC DNA]</scope>
    <source>
        <strain evidence="4 6">CECT 8088</strain>
    </source>
</reference>
<comment type="similarity">
    <text evidence="1">Belongs to the peptidase M32 family.</text>
</comment>
<dbReference type="CDD" id="cd06460">
    <property type="entry name" value="M32_Taq"/>
    <property type="match status" value="1"/>
</dbReference>
<feature type="active site" description="Proton donor/acceptor" evidence="3">
    <location>
        <position position="270"/>
    </location>
</feature>
<evidence type="ECO:0000256" key="3">
    <source>
        <dbReference type="PIRSR" id="PIRSR006615-2"/>
    </source>
</evidence>
<dbReference type="EMBL" id="JABXXQ010000177">
    <property type="protein sequence ID" value="NVN30579.1"/>
    <property type="molecule type" value="Genomic_DNA"/>
</dbReference>
<feature type="binding site" evidence="2">
    <location>
        <position position="273"/>
    </location>
    <ligand>
        <name>Zn(2+)</name>
        <dbReference type="ChEBI" id="CHEBI:29105"/>
        <note>catalytic</note>
    </ligand>
</feature>
<sequence length="501" mass="54218">MDTHLSNTAPAYDRLKQRFARIATLGEAAAMLGWDAQAMMPDGGSEARGEQLATLSGLAHEMLVAPETGALLEAASTPDSSAWDVANLRLMKRSYLKATVLPGDLVEALSRQSNACEMAWRQARAESDFAAIAPKLEGLLSLVREQATALSEVLSLSPYDALMDEFQPGIGAADAAPIFARYEAFLRDNLDAIEARQAAGPAPVALPALPIDAQEALCRDLAARVGLDFDHARLDRSIHPFCGGTPTDIRITTRYSEADPSNALYAVVHETGHALYEAGLPKDWRGRQPVGQACGMAAHESQSLSIEMQACRSDAFLSWLGPFLAERFGDHPAYAPDNLARAWRRVERGFIRVDADEVTYPAHVILRFRLEQAMIAGDLKVADLPGAWAEGLHALLGVTPPDDARGCLQDIHWYSGAFGYFPSYSLGAMTAAQLMDAARAATLDLDAALATGDFRPLRGWMAANVHAQGSLYGFNDLLRHATGAPLGIEPFLAHLRRRYLD</sequence>
<dbReference type="PRINTS" id="PR00998">
    <property type="entry name" value="CRBOXYPTASET"/>
</dbReference>